<evidence type="ECO:0000256" key="4">
    <source>
        <dbReference type="ARBA" id="ARBA00022723"/>
    </source>
</evidence>
<dbReference type="InterPro" id="IPR010275">
    <property type="entry name" value="MepK"/>
</dbReference>
<keyword evidence="8" id="KW-0482">Metalloprotease</keyword>
<organism evidence="12 13">
    <name type="scientific">Phenylobacterium kunshanense</name>
    <dbReference type="NCBI Taxonomy" id="1445034"/>
    <lineage>
        <taxon>Bacteria</taxon>
        <taxon>Pseudomonadati</taxon>
        <taxon>Pseudomonadota</taxon>
        <taxon>Alphaproteobacteria</taxon>
        <taxon>Caulobacterales</taxon>
        <taxon>Caulobacteraceae</taxon>
        <taxon>Phenylobacterium</taxon>
    </lineage>
</organism>
<gene>
    <name evidence="12" type="ORF">DJ019_10995</name>
</gene>
<evidence type="ECO:0000256" key="2">
    <source>
        <dbReference type="ARBA" id="ARBA00004776"/>
    </source>
</evidence>
<dbReference type="GO" id="GO:0071555">
    <property type="term" value="P:cell wall organization"/>
    <property type="evidence" value="ECO:0007669"/>
    <property type="project" value="UniProtKB-KW"/>
</dbReference>
<evidence type="ECO:0000256" key="9">
    <source>
        <dbReference type="ARBA" id="ARBA00023316"/>
    </source>
</evidence>
<dbReference type="EMBL" id="QFYS01000004">
    <property type="protein sequence ID" value="RAK65481.1"/>
    <property type="molecule type" value="Genomic_DNA"/>
</dbReference>
<dbReference type="AlphaFoldDB" id="A0A328BFY1"/>
<evidence type="ECO:0000256" key="7">
    <source>
        <dbReference type="ARBA" id="ARBA00022833"/>
    </source>
</evidence>
<keyword evidence="7" id="KW-0862">Zinc</keyword>
<keyword evidence="5" id="KW-0732">Signal</keyword>
<evidence type="ECO:0000256" key="11">
    <source>
        <dbReference type="ARBA" id="ARBA00093666"/>
    </source>
</evidence>
<evidence type="ECO:0000313" key="12">
    <source>
        <dbReference type="EMBL" id="RAK65481.1"/>
    </source>
</evidence>
<evidence type="ECO:0000256" key="3">
    <source>
        <dbReference type="ARBA" id="ARBA00022670"/>
    </source>
</evidence>
<keyword evidence="6" id="KW-0378">Hydrolase</keyword>
<sequence length="184" mass="20287">MPNLVRRRELLTFGAAAGLATIAAPAWARNLDVWEPRRAILKNLHTGDAFNDVYFANGSYIPDALAEANRVMRDWRTGDQHFIDPGLFDALHAISGKLEARKPFQIISGYRSPRTNAMLHSRSKGVAQNSQHTLGKAIDVRMEGVQLTHLRDAAIAVGAGGVGFYPVSNFVHVDTGRVRQWRGS</sequence>
<accession>A0A328BFY1</accession>
<evidence type="ECO:0000256" key="8">
    <source>
        <dbReference type="ARBA" id="ARBA00023049"/>
    </source>
</evidence>
<comment type="cofactor">
    <cofactor evidence="1">
        <name>Zn(2+)</name>
        <dbReference type="ChEBI" id="CHEBI:29105"/>
    </cofactor>
</comment>
<keyword evidence="4" id="KW-0479">Metal-binding</keyword>
<dbReference type="PANTHER" id="PTHR37425">
    <property type="match status" value="1"/>
</dbReference>
<dbReference type="SUPFAM" id="SSF55166">
    <property type="entry name" value="Hedgehog/DD-peptidase"/>
    <property type="match status" value="1"/>
</dbReference>
<reference evidence="12 13" key="1">
    <citation type="submission" date="2018-05" db="EMBL/GenBank/DDBJ databases">
        <authorList>
            <person name="Lanie J.A."/>
            <person name="Ng W.-L."/>
            <person name="Kazmierczak K.M."/>
            <person name="Andrzejewski T.M."/>
            <person name="Davidsen T.M."/>
            <person name="Wayne K.J."/>
            <person name="Tettelin H."/>
            <person name="Glass J.I."/>
            <person name="Rusch D."/>
            <person name="Podicherti R."/>
            <person name="Tsui H.-C.T."/>
            <person name="Winkler M.E."/>
        </authorList>
    </citation>
    <scope>NUCLEOTIDE SEQUENCE [LARGE SCALE GENOMIC DNA]</scope>
    <source>
        <strain evidence="12 13">BUT-10</strain>
    </source>
</reference>
<comment type="caution">
    <text evidence="12">The sequence shown here is derived from an EMBL/GenBank/DDBJ whole genome shotgun (WGS) entry which is preliminary data.</text>
</comment>
<proteinExistence type="inferred from homology"/>
<dbReference type="Proteomes" id="UP000249524">
    <property type="component" value="Unassembled WGS sequence"/>
</dbReference>
<dbReference type="Gene3D" id="3.30.1380.10">
    <property type="match status" value="1"/>
</dbReference>
<dbReference type="OrthoDB" id="9782994at2"/>
<dbReference type="GO" id="GO:0008237">
    <property type="term" value="F:metallopeptidase activity"/>
    <property type="evidence" value="ECO:0007669"/>
    <property type="project" value="UniProtKB-KW"/>
</dbReference>
<evidence type="ECO:0000256" key="5">
    <source>
        <dbReference type="ARBA" id="ARBA00022729"/>
    </source>
</evidence>
<dbReference type="GO" id="GO:0046872">
    <property type="term" value="F:metal ion binding"/>
    <property type="evidence" value="ECO:0007669"/>
    <property type="project" value="UniProtKB-KW"/>
</dbReference>
<dbReference type="RefSeq" id="WP_111276077.1">
    <property type="nucleotide sequence ID" value="NZ_QFYS01000004.1"/>
</dbReference>
<dbReference type="InterPro" id="IPR009045">
    <property type="entry name" value="Zn_M74/Hedgehog-like"/>
</dbReference>
<dbReference type="PROSITE" id="PS51318">
    <property type="entry name" value="TAT"/>
    <property type="match status" value="1"/>
</dbReference>
<name>A0A328BFY1_9CAUL</name>
<evidence type="ECO:0000256" key="6">
    <source>
        <dbReference type="ARBA" id="ARBA00022801"/>
    </source>
</evidence>
<keyword evidence="9" id="KW-0961">Cell wall biogenesis/degradation</keyword>
<evidence type="ECO:0000256" key="10">
    <source>
        <dbReference type="ARBA" id="ARBA00093448"/>
    </source>
</evidence>
<keyword evidence="3" id="KW-0645">Protease</keyword>
<dbReference type="GO" id="GO:0006508">
    <property type="term" value="P:proteolysis"/>
    <property type="evidence" value="ECO:0007669"/>
    <property type="project" value="UniProtKB-KW"/>
</dbReference>
<keyword evidence="13" id="KW-1185">Reference proteome</keyword>
<protein>
    <recommendedName>
        <fullName evidence="11">Murein endopeptidase K</fullName>
    </recommendedName>
</protein>
<dbReference type="PANTHER" id="PTHR37425:SF1">
    <property type="entry name" value="OUTER MEMBRANE PROTEIN"/>
    <property type="match status" value="1"/>
</dbReference>
<comment type="similarity">
    <text evidence="10">Belongs to the peptidase M15 family.</text>
</comment>
<dbReference type="Pfam" id="PF05951">
    <property type="entry name" value="Peptidase_M15_2"/>
    <property type="match status" value="1"/>
</dbReference>
<comment type="pathway">
    <text evidence="2">Cell wall biogenesis; cell wall polysaccharide biosynthesis.</text>
</comment>
<dbReference type="CDD" id="cd14844">
    <property type="entry name" value="Zn-DD-carboxypeptidase_like"/>
    <property type="match status" value="1"/>
</dbReference>
<evidence type="ECO:0000256" key="1">
    <source>
        <dbReference type="ARBA" id="ARBA00001947"/>
    </source>
</evidence>
<evidence type="ECO:0000313" key="13">
    <source>
        <dbReference type="Proteomes" id="UP000249524"/>
    </source>
</evidence>
<dbReference type="InterPro" id="IPR006311">
    <property type="entry name" value="TAT_signal"/>
</dbReference>